<keyword evidence="2" id="KW-1185">Reference proteome</keyword>
<gene>
    <name evidence="1" type="ORF">T4D_3697</name>
</gene>
<name>A0A0V1FXL6_TRIPS</name>
<accession>A0A0V1FXL6</accession>
<sequence length="218" mass="25430">MARIERRKQKIRERYISCIYGKLRLMARRGGIVLSETEKLDQLVIYLWHLEFFTAVVGSRPTSIEDVSEMLQTLQRRDGIWSLNEQQPLSSKVRPGSQWRQVLSMCTLWPPGYRLSRGYSEVVRIWPGCSLRTGATVSCLKISSIKNGVDRGHGRCTQHWLTLCFDRPCCEQNLRFHSFAIFVDCIFFRIERREVNYVRQSDLNRVALTSVAITNNRN</sequence>
<protein>
    <submittedName>
        <fullName evidence="1">Uncharacterized protein</fullName>
    </submittedName>
</protein>
<evidence type="ECO:0000313" key="2">
    <source>
        <dbReference type="Proteomes" id="UP000054995"/>
    </source>
</evidence>
<dbReference type="AlphaFoldDB" id="A0A0V1FXL6"/>
<dbReference type="EMBL" id="JYDT01000020">
    <property type="protein sequence ID" value="KRY90613.1"/>
    <property type="molecule type" value="Genomic_DNA"/>
</dbReference>
<dbReference type="OrthoDB" id="10522550at2759"/>
<evidence type="ECO:0000313" key="1">
    <source>
        <dbReference type="EMBL" id="KRY90613.1"/>
    </source>
</evidence>
<dbReference type="Proteomes" id="UP000054995">
    <property type="component" value="Unassembled WGS sequence"/>
</dbReference>
<proteinExistence type="predicted"/>
<organism evidence="1 2">
    <name type="scientific">Trichinella pseudospiralis</name>
    <name type="common">Parasitic roundworm</name>
    <dbReference type="NCBI Taxonomy" id="6337"/>
    <lineage>
        <taxon>Eukaryota</taxon>
        <taxon>Metazoa</taxon>
        <taxon>Ecdysozoa</taxon>
        <taxon>Nematoda</taxon>
        <taxon>Enoplea</taxon>
        <taxon>Dorylaimia</taxon>
        <taxon>Trichinellida</taxon>
        <taxon>Trichinellidae</taxon>
        <taxon>Trichinella</taxon>
    </lineage>
</organism>
<reference evidence="1 2" key="1">
    <citation type="submission" date="2015-01" db="EMBL/GenBank/DDBJ databases">
        <title>Evolution of Trichinella species and genotypes.</title>
        <authorList>
            <person name="Korhonen P.K."/>
            <person name="Edoardo P."/>
            <person name="Giuseppe L.R."/>
            <person name="Gasser R.B."/>
        </authorList>
    </citation>
    <scope>NUCLEOTIDE SEQUENCE [LARGE SCALE GENOMIC DNA]</scope>
    <source>
        <strain evidence="1">ISS470</strain>
    </source>
</reference>
<comment type="caution">
    <text evidence="1">The sequence shown here is derived from an EMBL/GenBank/DDBJ whole genome shotgun (WGS) entry which is preliminary data.</text>
</comment>